<accession>A0A096FMW0</accession>
<gene>
    <name evidence="1" type="ORF">P353_04125</name>
</gene>
<protein>
    <submittedName>
        <fullName evidence="1">Uncharacterized protein</fullName>
    </submittedName>
</protein>
<proteinExistence type="predicted"/>
<organism evidence="1 2">
    <name type="scientific">Comamonas testosteroni</name>
    <name type="common">Pseudomonas testosteroni</name>
    <dbReference type="NCBI Taxonomy" id="285"/>
    <lineage>
        <taxon>Bacteria</taxon>
        <taxon>Pseudomonadati</taxon>
        <taxon>Pseudomonadota</taxon>
        <taxon>Betaproteobacteria</taxon>
        <taxon>Burkholderiales</taxon>
        <taxon>Comamonadaceae</taxon>
        <taxon>Comamonas</taxon>
    </lineage>
</organism>
<evidence type="ECO:0000313" key="2">
    <source>
        <dbReference type="Proteomes" id="UP000029553"/>
    </source>
</evidence>
<dbReference type="AlphaFoldDB" id="A0A096FMW0"/>
<dbReference type="RefSeq" id="WP_034365668.1">
    <property type="nucleotide sequence ID" value="NZ_AWOR01000002.1"/>
</dbReference>
<evidence type="ECO:0000313" key="1">
    <source>
        <dbReference type="EMBL" id="KGH31651.1"/>
    </source>
</evidence>
<name>A0A096FMW0_COMTE</name>
<comment type="caution">
    <text evidence="1">The sequence shown here is derived from an EMBL/GenBank/DDBJ whole genome shotgun (WGS) entry which is preliminary data.</text>
</comment>
<reference evidence="1 2" key="1">
    <citation type="submission" date="2013-09" db="EMBL/GenBank/DDBJ databases">
        <title>High correlation between genotypes and phenotypes of environmental bacteria Comamonas testosteroni strains.</title>
        <authorList>
            <person name="Liu L."/>
            <person name="Zhu W."/>
            <person name="Xia X."/>
            <person name="Xu B."/>
            <person name="Luo M."/>
            <person name="Wang G."/>
        </authorList>
    </citation>
    <scope>NUCLEOTIDE SEQUENCE [LARGE SCALE GENOMIC DNA]</scope>
    <source>
        <strain evidence="1 2">JL40</strain>
    </source>
</reference>
<dbReference type="EMBL" id="AWOR01000002">
    <property type="protein sequence ID" value="KGH31651.1"/>
    <property type="molecule type" value="Genomic_DNA"/>
</dbReference>
<dbReference type="Proteomes" id="UP000029553">
    <property type="component" value="Unassembled WGS sequence"/>
</dbReference>
<sequence length="171" mass="18480">MRVNTTNTSAADLLSAWKQQTRTALAATLEHRHLSALEHYRHAQQLGLQLLVAESGDITDDDRIAAFVVAHLNLADALVEADRAGAAFECLHEAQQTLMPFLQQDSTNQSLSLAIYRHLPQLLAARAEHGAADPHAVAGVCASTSAPFLTHPASNRHSRLASFESAHALLH</sequence>